<evidence type="ECO:0000256" key="2">
    <source>
        <dbReference type="ARBA" id="ARBA00022525"/>
    </source>
</evidence>
<name>A0A448P1N5_9ACTN</name>
<dbReference type="Proteomes" id="UP000277858">
    <property type="component" value="Chromosome"/>
</dbReference>
<dbReference type="InterPro" id="IPR013783">
    <property type="entry name" value="Ig-like_fold"/>
</dbReference>
<keyword evidence="2" id="KW-0964">Secreted</keyword>
<evidence type="ECO:0000256" key="3">
    <source>
        <dbReference type="ARBA" id="ARBA00022729"/>
    </source>
</evidence>
<evidence type="ECO:0000313" key="5">
    <source>
        <dbReference type="EMBL" id="VEI04100.1"/>
    </source>
</evidence>
<organism evidence="5 6">
    <name type="scientific">Acidipropionibacterium jensenii</name>
    <dbReference type="NCBI Taxonomy" id="1749"/>
    <lineage>
        <taxon>Bacteria</taxon>
        <taxon>Bacillati</taxon>
        <taxon>Actinomycetota</taxon>
        <taxon>Actinomycetes</taxon>
        <taxon>Propionibacteriales</taxon>
        <taxon>Propionibacteriaceae</taxon>
        <taxon>Acidipropionibacterium</taxon>
    </lineage>
</organism>
<protein>
    <recommendedName>
        <fullName evidence="4">Carbohydrate-binding module family 96 domain-containing protein</fullName>
    </recommendedName>
</protein>
<dbReference type="NCBIfam" id="NF033679">
    <property type="entry name" value="DNRLRE_dom"/>
    <property type="match status" value="1"/>
</dbReference>
<feature type="domain" description="Carbohydrate-binding module family 96" evidence="4">
    <location>
        <begin position="3"/>
        <end position="161"/>
    </location>
</feature>
<dbReference type="EMBL" id="LR134473">
    <property type="protein sequence ID" value="VEI04100.1"/>
    <property type="molecule type" value="Genomic_DNA"/>
</dbReference>
<sequence>MTTTTLRAAYTTWLQQDHPTRNWFGKTGYMSLYGVSGRANMGLVWFGNPFPSAGANVVKATLTLRTRAVAGHGASQITAQLCAPWSNHFGTVTWNTRPAGKLAQASLHKPNPLATNQTWVFDVTAQMQAVASGEAFSGFVLTTKSEHQILVQGNMSHALDPSLSVEWQENPLPPTDLAPSTGQAVGTGSPVLRWSYRDYVGGDVLESAQVRTGTSETTVHTAPSWDSGEVATTVSQLDLSAQSGWKPPAKDTVVWWQVRCRDSSGVWSGWSDAVSWKWHPRPTVTLTQPDPAGSSFADPTPPIEWTYSGDMPQSRWAVSVDRLVGSRWVRVARSGVVAGADSRWTPTVGLAKAGTVRINVEVWDSRAREATPGMPISASVSQEFSFAPTKTVVAVSGLKVTPDPVLPSVALSWLRSEVPDRVDVYRDGKFLSSHPGLDWFRSGSSSSMRDAACPGGPHTWTVYAIVNGKSSKPATVTAKIKHRGTWIVDEDTGDRVCIVNDTDHDMTMPETVTEFAPIGGRSKIRVTSAQYGFEGSLSGVLAPQIVMPSTETPKLWHDRLLAWKSVPGKELRLLIEDLGFTINLTDVSVTSVPGRAGELFNVSLKFHQVDDFIFGENS</sequence>
<keyword evidence="6" id="KW-1185">Reference proteome</keyword>
<dbReference type="InterPro" id="IPR055372">
    <property type="entry name" value="CBM96"/>
</dbReference>
<comment type="subcellular location">
    <subcellularLocation>
        <location evidence="1">Secreted</location>
    </subcellularLocation>
</comment>
<evidence type="ECO:0000256" key="1">
    <source>
        <dbReference type="ARBA" id="ARBA00004613"/>
    </source>
</evidence>
<dbReference type="RefSeq" id="WP_126412775.1">
    <property type="nucleotide sequence ID" value="NZ_LR134473.1"/>
</dbReference>
<dbReference type="AlphaFoldDB" id="A0A448P1N5"/>
<dbReference type="GO" id="GO:0005975">
    <property type="term" value="P:carbohydrate metabolic process"/>
    <property type="evidence" value="ECO:0007669"/>
    <property type="project" value="UniProtKB-ARBA"/>
</dbReference>
<reference evidence="5 6" key="1">
    <citation type="submission" date="2018-12" db="EMBL/GenBank/DDBJ databases">
        <authorList>
            <consortium name="Pathogen Informatics"/>
        </authorList>
    </citation>
    <scope>NUCLEOTIDE SEQUENCE [LARGE SCALE GENOMIC DNA]</scope>
    <source>
        <strain evidence="5 6">NCTC13652</strain>
    </source>
</reference>
<dbReference type="OrthoDB" id="3837953at2"/>
<evidence type="ECO:0000313" key="6">
    <source>
        <dbReference type="Proteomes" id="UP000277858"/>
    </source>
</evidence>
<dbReference type="GO" id="GO:0005576">
    <property type="term" value="C:extracellular region"/>
    <property type="evidence" value="ECO:0007669"/>
    <property type="project" value="UniProtKB-SubCell"/>
</dbReference>
<dbReference type="Gene3D" id="2.60.40.10">
    <property type="entry name" value="Immunoglobulins"/>
    <property type="match status" value="1"/>
</dbReference>
<evidence type="ECO:0000259" key="4">
    <source>
        <dbReference type="Pfam" id="PF24517"/>
    </source>
</evidence>
<dbReference type="Pfam" id="PF24517">
    <property type="entry name" value="CBM96"/>
    <property type="match status" value="1"/>
</dbReference>
<gene>
    <name evidence="5" type="ORF">NCTC13652_02323</name>
</gene>
<keyword evidence="3" id="KW-0732">Signal</keyword>
<proteinExistence type="predicted"/>
<accession>A0A448P1N5</accession>
<dbReference type="STRING" id="1122997.GCA_000425285_00792"/>